<dbReference type="RefSeq" id="WP_262310872.1">
    <property type="nucleotide sequence ID" value="NZ_CP106679.1"/>
</dbReference>
<dbReference type="EMBL" id="CP106679">
    <property type="protein sequence ID" value="UXP33443.1"/>
    <property type="molecule type" value="Genomic_DNA"/>
</dbReference>
<feature type="signal peptide" evidence="1">
    <location>
        <begin position="1"/>
        <end position="19"/>
    </location>
</feature>
<reference evidence="2" key="1">
    <citation type="submission" date="2022-09" db="EMBL/GenBank/DDBJ databases">
        <title>Comparative genomics and taxonomic characterization of three novel marine species of genus Reichenbachiella exhibiting antioxidant and polysaccharide degradation activities.</title>
        <authorList>
            <person name="Muhammad N."/>
            <person name="Lee Y.-J."/>
            <person name="Ko J."/>
            <person name="Kim S.-G."/>
        </authorList>
    </citation>
    <scope>NUCLEOTIDE SEQUENCE</scope>
    <source>
        <strain evidence="2">BKB1-1</strain>
    </source>
</reference>
<organism evidence="2 3">
    <name type="scientific">Reichenbachiella agarivorans</name>
    <dbReference type="NCBI Taxonomy" id="2979464"/>
    <lineage>
        <taxon>Bacteria</taxon>
        <taxon>Pseudomonadati</taxon>
        <taxon>Bacteroidota</taxon>
        <taxon>Cytophagia</taxon>
        <taxon>Cytophagales</taxon>
        <taxon>Reichenbachiellaceae</taxon>
        <taxon>Reichenbachiella</taxon>
    </lineage>
</organism>
<protein>
    <submittedName>
        <fullName evidence="2">Uncharacterized protein</fullName>
    </submittedName>
</protein>
<dbReference type="Proteomes" id="UP001065174">
    <property type="component" value="Chromosome"/>
</dbReference>
<gene>
    <name evidence="2" type="ORF">N6H18_05690</name>
</gene>
<proteinExistence type="predicted"/>
<accession>A0ABY6CVE7</accession>
<keyword evidence="1" id="KW-0732">Signal</keyword>
<sequence>MKTAIAILFLITIFFQTQAQEIIQPSKNYKGGEMIFAPSYGLKLEIPSHWNGYLSRGTEIFTVSNDTTLEATALYFVNETSLPSIQSNWEKGFELATELSIELLDTVTEKDGVLSAPIHTTGSNPYKGYLLAKCGEYNYCVTVLMYTPHKFYPPYEGKLKPLIDQLSFYKPRPQTNDFDWKKALTNKMIFNSARGENGSKEENRIWLYYDGTFKSKTQRTGVFRGQAGKYHGTKKGSYIIQNAKNENPATLELQFKKQPSLTLTLTIKDNQYYLNSDVIYFSEIK</sequence>
<keyword evidence="3" id="KW-1185">Reference proteome</keyword>
<evidence type="ECO:0000313" key="2">
    <source>
        <dbReference type="EMBL" id="UXP33443.1"/>
    </source>
</evidence>
<evidence type="ECO:0000313" key="3">
    <source>
        <dbReference type="Proteomes" id="UP001065174"/>
    </source>
</evidence>
<name>A0ABY6CVE7_9BACT</name>
<evidence type="ECO:0000256" key="1">
    <source>
        <dbReference type="SAM" id="SignalP"/>
    </source>
</evidence>
<feature type="chain" id="PRO_5047312448" evidence="1">
    <location>
        <begin position="20"/>
        <end position="285"/>
    </location>
</feature>